<dbReference type="Proteomes" id="UP000005240">
    <property type="component" value="Unassembled WGS sequence"/>
</dbReference>
<protein>
    <submittedName>
        <fullName evidence="2 3">Uncharacterized protein</fullName>
    </submittedName>
</protein>
<dbReference type="AlphaFoldDB" id="A0A180GIC7"/>
<keyword evidence="4" id="KW-1185">Reference proteome</keyword>
<dbReference type="OrthoDB" id="4092340at2759"/>
<evidence type="ECO:0000313" key="3">
    <source>
        <dbReference type="EnsemblFungi" id="PTTG_09291-t43_1-p1"/>
    </source>
</evidence>
<dbReference type="VEuPathDB" id="FungiDB:PTTG_09291"/>
<organism evidence="2">
    <name type="scientific">Puccinia triticina (isolate 1-1 / race 1 (BBBD))</name>
    <name type="common">Brown leaf rust fungus</name>
    <dbReference type="NCBI Taxonomy" id="630390"/>
    <lineage>
        <taxon>Eukaryota</taxon>
        <taxon>Fungi</taxon>
        <taxon>Dikarya</taxon>
        <taxon>Basidiomycota</taxon>
        <taxon>Pucciniomycotina</taxon>
        <taxon>Pucciniomycetes</taxon>
        <taxon>Pucciniales</taxon>
        <taxon>Pucciniaceae</taxon>
        <taxon>Puccinia</taxon>
    </lineage>
</organism>
<reference evidence="2" key="1">
    <citation type="submission" date="2009-11" db="EMBL/GenBank/DDBJ databases">
        <authorList>
            <consortium name="The Broad Institute Genome Sequencing Platform"/>
            <person name="Ward D."/>
            <person name="Feldgarden M."/>
            <person name="Earl A."/>
            <person name="Young S.K."/>
            <person name="Zeng Q."/>
            <person name="Koehrsen M."/>
            <person name="Alvarado L."/>
            <person name="Berlin A."/>
            <person name="Bochicchio J."/>
            <person name="Borenstein D."/>
            <person name="Chapman S.B."/>
            <person name="Chen Z."/>
            <person name="Engels R."/>
            <person name="Freedman E."/>
            <person name="Gellesch M."/>
            <person name="Goldberg J."/>
            <person name="Griggs A."/>
            <person name="Gujja S."/>
            <person name="Heilman E."/>
            <person name="Heiman D."/>
            <person name="Hepburn T."/>
            <person name="Howarth C."/>
            <person name="Jen D."/>
            <person name="Larson L."/>
            <person name="Lewis B."/>
            <person name="Mehta T."/>
            <person name="Park D."/>
            <person name="Pearson M."/>
            <person name="Roberts A."/>
            <person name="Saif S."/>
            <person name="Shea T."/>
            <person name="Shenoy N."/>
            <person name="Sisk P."/>
            <person name="Stolte C."/>
            <person name="Sykes S."/>
            <person name="Thomson T."/>
            <person name="Walk T."/>
            <person name="White J."/>
            <person name="Yandava C."/>
            <person name="Izard J."/>
            <person name="Baranova O.V."/>
            <person name="Blanton J.M."/>
            <person name="Tanner A.C."/>
            <person name="Dewhirst F.E."/>
            <person name="Haas B."/>
            <person name="Nusbaum C."/>
            <person name="Birren B."/>
        </authorList>
    </citation>
    <scope>NUCLEOTIDE SEQUENCE [LARGE SCALE GENOMIC DNA]</scope>
    <source>
        <strain evidence="2">1-1 BBBD Race 1</strain>
    </source>
</reference>
<dbReference type="EMBL" id="ADAS02000063">
    <property type="protein sequence ID" value="OAV92497.1"/>
    <property type="molecule type" value="Genomic_DNA"/>
</dbReference>
<proteinExistence type="predicted"/>
<dbReference type="EMBL" id="ADAS02000063">
    <property type="protein sequence ID" value="OAV92496.1"/>
    <property type="molecule type" value="Genomic_DNA"/>
</dbReference>
<evidence type="ECO:0000313" key="4">
    <source>
        <dbReference type="Proteomes" id="UP000005240"/>
    </source>
</evidence>
<sequence>MSAQLYYSIPNTNQRSPSTMAYSDNSGLLAGARRRSPPQQGFGPGGINMYHQQQIQTALYQQQQIEFAQQQAQLEMHLQLEQMRLQNLALQEQIMIGQAHAHQAHAQAQAEQQQQLHNTFYSTNKAPAPGRMTFTQGQGGMLAERALARRQQAEADALYAQCYPNVEEEDDVLRELGHGPPFSSVSSERSSNLTPPAVVVSKPDEAFPLLASADAMFSKAPGFPKLTNQHASLDFQTDSLSATPSLGSVSPPSSTDNSQTKDSAAVPIKKKFSDVLKSSAPKSTPTPPANSNATTGPPPKLNPFSSVFVPGSNNSPESEAPAPVSKSSPTQKVVSFTEPAPESAASPGVYRAPRAKSPPSAKGNRVSVTPLAPTLQSVPGGMPTRQPRGPAAEAELTNQNFATRIRKRAIGAIKTLGPRPPTSPSPVSTASATNYHYYQQQQMLEAMMMQQHQQQALAAAGYVDSDLGFHSAMHSSGGIAHLMATARAREERFGY</sequence>
<evidence type="ECO:0000256" key="1">
    <source>
        <dbReference type="SAM" id="MobiDB-lite"/>
    </source>
</evidence>
<gene>
    <name evidence="2" type="ORF">PTTG_09291</name>
</gene>
<reference evidence="3" key="4">
    <citation type="submission" date="2025-05" db="UniProtKB">
        <authorList>
            <consortium name="EnsemblFungi"/>
        </authorList>
    </citation>
    <scope>IDENTIFICATION</scope>
    <source>
        <strain evidence="3">isolate 1-1 / race 1 (BBBD)</strain>
    </source>
</reference>
<feature type="region of interest" description="Disordered" evidence="1">
    <location>
        <begin position="175"/>
        <end position="196"/>
    </location>
</feature>
<reference evidence="2" key="2">
    <citation type="submission" date="2016-05" db="EMBL/GenBank/DDBJ databases">
        <title>Comparative analysis highlights variable genome content of wheat rusts and divergence of the mating loci.</title>
        <authorList>
            <person name="Cuomo C.A."/>
            <person name="Bakkeren G."/>
            <person name="Szabo L."/>
            <person name="Khalil H."/>
            <person name="Joly D."/>
            <person name="Goldberg J."/>
            <person name="Young S."/>
            <person name="Zeng Q."/>
            <person name="Fellers J."/>
        </authorList>
    </citation>
    <scope>NUCLEOTIDE SEQUENCE [LARGE SCALE GENOMIC DNA]</scope>
    <source>
        <strain evidence="2">1-1 BBBD Race 1</strain>
    </source>
</reference>
<feature type="compositionally biased region" description="Low complexity" evidence="1">
    <location>
        <begin position="277"/>
        <end position="295"/>
    </location>
</feature>
<name>A0A180GIC7_PUCT1</name>
<feature type="compositionally biased region" description="Polar residues" evidence="1">
    <location>
        <begin position="325"/>
        <end position="334"/>
    </location>
</feature>
<feature type="compositionally biased region" description="Polar residues" evidence="1">
    <location>
        <begin position="242"/>
        <end position="262"/>
    </location>
</feature>
<dbReference type="EnsemblFungi" id="PTTG_09291-t43_1">
    <property type="protein sequence ID" value="PTTG_09291-t43_1-p1"/>
    <property type="gene ID" value="PTTG_09291"/>
</dbReference>
<dbReference type="EnsemblFungi" id="PTTG_09291-t43_2">
    <property type="protein sequence ID" value="PTTG_09291-t43_2-p1"/>
    <property type="gene ID" value="PTTG_09291"/>
</dbReference>
<reference evidence="3 4" key="3">
    <citation type="journal article" date="2017" name="G3 (Bethesda)">
        <title>Comparative analysis highlights variable genome content of wheat rusts and divergence of the mating loci.</title>
        <authorList>
            <person name="Cuomo C.A."/>
            <person name="Bakkeren G."/>
            <person name="Khalil H.B."/>
            <person name="Panwar V."/>
            <person name="Joly D."/>
            <person name="Linning R."/>
            <person name="Sakthikumar S."/>
            <person name="Song X."/>
            <person name="Adiconis X."/>
            <person name="Fan L."/>
            <person name="Goldberg J.M."/>
            <person name="Levin J.Z."/>
            <person name="Young S."/>
            <person name="Zeng Q."/>
            <person name="Anikster Y."/>
            <person name="Bruce M."/>
            <person name="Wang M."/>
            <person name="Yin C."/>
            <person name="McCallum B."/>
            <person name="Szabo L.J."/>
            <person name="Hulbert S."/>
            <person name="Chen X."/>
            <person name="Fellers J.P."/>
        </authorList>
    </citation>
    <scope>NUCLEOTIDE SEQUENCE</scope>
    <source>
        <strain evidence="3">isolate 1-1 / race 1 (BBBD)</strain>
        <strain evidence="4">Isolate 1-1 / race 1 (BBBD)</strain>
    </source>
</reference>
<accession>A0A180GIC7</accession>
<feature type="region of interest" description="Disordered" evidence="1">
    <location>
        <begin position="242"/>
        <end position="393"/>
    </location>
</feature>
<evidence type="ECO:0000313" key="2">
    <source>
        <dbReference type="EMBL" id="OAV92497.1"/>
    </source>
</evidence>